<name>A0A9P3UUA5_LYOSH</name>
<accession>A0A9P3UUA5</accession>
<organism evidence="1 2">
    <name type="scientific">Lyophyllum shimeji</name>
    <name type="common">Hon-shimeji</name>
    <name type="synonym">Tricholoma shimeji</name>
    <dbReference type="NCBI Taxonomy" id="47721"/>
    <lineage>
        <taxon>Eukaryota</taxon>
        <taxon>Fungi</taxon>
        <taxon>Dikarya</taxon>
        <taxon>Basidiomycota</taxon>
        <taxon>Agaricomycotina</taxon>
        <taxon>Agaricomycetes</taxon>
        <taxon>Agaricomycetidae</taxon>
        <taxon>Agaricales</taxon>
        <taxon>Tricholomatineae</taxon>
        <taxon>Lyophyllaceae</taxon>
        <taxon>Lyophyllum</taxon>
    </lineage>
</organism>
<proteinExistence type="predicted"/>
<protein>
    <submittedName>
        <fullName evidence="1">Uncharacterized protein</fullName>
    </submittedName>
</protein>
<comment type="caution">
    <text evidence="1">The sequence shown here is derived from an EMBL/GenBank/DDBJ whole genome shotgun (WGS) entry which is preliminary data.</text>
</comment>
<evidence type="ECO:0000313" key="2">
    <source>
        <dbReference type="Proteomes" id="UP001063166"/>
    </source>
</evidence>
<keyword evidence="2" id="KW-1185">Reference proteome</keyword>
<sequence length="199" mass="21954">MSILSLRNSNVVVKPPNNSLDLASCVVLMFNHGTDFGLSSQLGSVNILHRTGVSVITAARIWNILLAFLSSTSRRQRHGSQAWTLLILAFVVSRWPPLSGGPERGLQSESDEMTSIHETQRRAPLASGSVLEFQEGTRSSPFVSCQLNLLTLGSDRFTAGPGSDREAWKYRSKPPSYHRKISRFCPAVDRWVFRASTGP</sequence>
<dbReference type="Proteomes" id="UP001063166">
    <property type="component" value="Unassembled WGS sequence"/>
</dbReference>
<reference evidence="1" key="1">
    <citation type="submission" date="2022-07" db="EMBL/GenBank/DDBJ databases">
        <title>The genome of Lyophyllum shimeji provides insight into the initial evolution of ectomycorrhizal fungal genome.</title>
        <authorList>
            <person name="Kobayashi Y."/>
            <person name="Shibata T."/>
            <person name="Hirakawa H."/>
            <person name="Shigenobu S."/>
            <person name="Nishiyama T."/>
            <person name="Yamada A."/>
            <person name="Hasebe M."/>
            <person name="Kawaguchi M."/>
        </authorList>
    </citation>
    <scope>NUCLEOTIDE SEQUENCE</scope>
    <source>
        <strain evidence="1">AT787</strain>
    </source>
</reference>
<dbReference type="EMBL" id="BRPK01000017">
    <property type="protein sequence ID" value="GLB44530.1"/>
    <property type="molecule type" value="Genomic_DNA"/>
</dbReference>
<evidence type="ECO:0000313" key="1">
    <source>
        <dbReference type="EMBL" id="GLB44530.1"/>
    </source>
</evidence>
<dbReference type="AlphaFoldDB" id="A0A9P3UUA5"/>
<gene>
    <name evidence="1" type="ORF">LshimejAT787_1701570</name>
</gene>